<organism evidence="2 3">
    <name type="scientific">Amborella trichopoda</name>
    <dbReference type="NCBI Taxonomy" id="13333"/>
    <lineage>
        <taxon>Eukaryota</taxon>
        <taxon>Viridiplantae</taxon>
        <taxon>Streptophyta</taxon>
        <taxon>Embryophyta</taxon>
        <taxon>Tracheophyta</taxon>
        <taxon>Spermatophyta</taxon>
        <taxon>Magnoliopsida</taxon>
        <taxon>Amborellales</taxon>
        <taxon>Amborellaceae</taxon>
        <taxon>Amborella</taxon>
    </lineage>
</organism>
<evidence type="ECO:0000313" key="2">
    <source>
        <dbReference type="EMBL" id="ERN10886.1"/>
    </source>
</evidence>
<feature type="compositionally biased region" description="Basic and acidic residues" evidence="1">
    <location>
        <begin position="251"/>
        <end position="260"/>
    </location>
</feature>
<dbReference type="EMBL" id="KI392771">
    <property type="protein sequence ID" value="ERN10886.1"/>
    <property type="molecule type" value="Genomic_DNA"/>
</dbReference>
<dbReference type="Gramene" id="ERN10886">
    <property type="protein sequence ID" value="ERN10886"/>
    <property type="gene ID" value="AMTR_s00167p00046750"/>
</dbReference>
<reference evidence="3" key="1">
    <citation type="journal article" date="2013" name="Science">
        <title>The Amborella genome and the evolution of flowering plants.</title>
        <authorList>
            <consortium name="Amborella Genome Project"/>
        </authorList>
    </citation>
    <scope>NUCLEOTIDE SEQUENCE [LARGE SCALE GENOMIC DNA]</scope>
</reference>
<evidence type="ECO:0008006" key="4">
    <source>
        <dbReference type="Google" id="ProtNLM"/>
    </source>
</evidence>
<feature type="region of interest" description="Disordered" evidence="1">
    <location>
        <begin position="236"/>
        <end position="260"/>
    </location>
</feature>
<sequence>MDKRKRLVWTAYAAHNIDLMLEEINEIKIVKETLEAARKCPRLVHIGKKTPSPVDMDKPSNDFMEIDSDEMMSTREETTEDAMTLNNCNGDEHAFVAIFHPSFHLTKQTRRLCNFATMSKRQETSEKTTLNSCNGDVHPLGVIFHPPFPLTEETIRLCNFARQATKRNRSLNCGPSDSFVAINTSRMTNEISGRYSRGWKTENDGRHADCGTRAEHTFYDAMGVKKRKAEADSIEKPFILPPPPPLSHSPSSEEAKVRMV</sequence>
<keyword evidence="3" id="KW-1185">Reference proteome</keyword>
<evidence type="ECO:0000313" key="3">
    <source>
        <dbReference type="Proteomes" id="UP000017836"/>
    </source>
</evidence>
<dbReference type="Proteomes" id="UP000017836">
    <property type="component" value="Unassembled WGS sequence"/>
</dbReference>
<gene>
    <name evidence="2" type="ORF">AMTR_s00167p00046750</name>
</gene>
<proteinExistence type="predicted"/>
<evidence type="ECO:0000256" key="1">
    <source>
        <dbReference type="SAM" id="MobiDB-lite"/>
    </source>
</evidence>
<dbReference type="HOGENOM" id="CLU_1070945_0_0_1"/>
<accession>W1PT44</accession>
<name>W1PT44_AMBTC</name>
<dbReference type="AlphaFoldDB" id="W1PT44"/>
<protein>
    <recommendedName>
        <fullName evidence="4">DUF659 domain-containing protein</fullName>
    </recommendedName>
</protein>